<accession>A0AA36FUG7</accession>
<dbReference type="InterPro" id="IPR006643">
    <property type="entry name" value="Zasp-like_motif"/>
</dbReference>
<dbReference type="SMART" id="SM00735">
    <property type="entry name" value="ZM"/>
    <property type="match status" value="1"/>
</dbReference>
<feature type="compositionally biased region" description="Gly residues" evidence="1">
    <location>
        <begin position="13"/>
        <end position="62"/>
    </location>
</feature>
<gene>
    <name evidence="3" type="ORF">MSPICULIGERA_LOCUS6413</name>
</gene>
<dbReference type="AlphaFoldDB" id="A0AA36FUG7"/>
<evidence type="ECO:0000313" key="3">
    <source>
        <dbReference type="EMBL" id="CAJ0567880.1"/>
    </source>
</evidence>
<feature type="region of interest" description="Disordered" evidence="1">
    <location>
        <begin position="1"/>
        <end position="124"/>
    </location>
</feature>
<sequence>MNREPRYGASHGSHGGQGYGNHGSGGAPFGGSPYGGGGYGGGAGAGANSGYGGGGAGAGAGSGRRAQFAPDVNYNDQSYIQRGGAGQPSPFQKARSLSPASKQRYQAPSSRTRRELSPGASVHHLQYNSPMNLYSTESAAEQYNQQTGLPVGPVPRANSPYLNSATRQAIAEEEGARFLRGTSPTCSPSFKRISSAVGTPVN</sequence>
<evidence type="ECO:0000313" key="4">
    <source>
        <dbReference type="Proteomes" id="UP001177023"/>
    </source>
</evidence>
<evidence type="ECO:0000256" key="1">
    <source>
        <dbReference type="SAM" id="MobiDB-lite"/>
    </source>
</evidence>
<feature type="compositionally biased region" description="Polar residues" evidence="1">
    <location>
        <begin position="136"/>
        <end position="148"/>
    </location>
</feature>
<organism evidence="3 4">
    <name type="scientific">Mesorhabditis spiculigera</name>
    <dbReference type="NCBI Taxonomy" id="96644"/>
    <lineage>
        <taxon>Eukaryota</taxon>
        <taxon>Metazoa</taxon>
        <taxon>Ecdysozoa</taxon>
        <taxon>Nematoda</taxon>
        <taxon>Chromadorea</taxon>
        <taxon>Rhabditida</taxon>
        <taxon>Rhabditina</taxon>
        <taxon>Rhabditomorpha</taxon>
        <taxon>Rhabditoidea</taxon>
        <taxon>Rhabditidae</taxon>
        <taxon>Mesorhabditinae</taxon>
        <taxon>Mesorhabditis</taxon>
    </lineage>
</organism>
<feature type="region of interest" description="Disordered" evidence="1">
    <location>
        <begin position="136"/>
        <end position="160"/>
    </location>
</feature>
<protein>
    <recommendedName>
        <fullName evidence="2">Zasp-like motif domain-containing protein</fullName>
    </recommendedName>
</protein>
<feature type="domain" description="Zasp-like motif" evidence="2">
    <location>
        <begin position="121"/>
        <end position="146"/>
    </location>
</feature>
<reference evidence="3" key="1">
    <citation type="submission" date="2023-06" db="EMBL/GenBank/DDBJ databases">
        <authorList>
            <person name="Delattre M."/>
        </authorList>
    </citation>
    <scope>NUCLEOTIDE SEQUENCE</scope>
    <source>
        <strain evidence="3">AF72</strain>
    </source>
</reference>
<name>A0AA36FUG7_9BILA</name>
<comment type="caution">
    <text evidence="3">The sequence shown here is derived from an EMBL/GenBank/DDBJ whole genome shotgun (WGS) entry which is preliminary data.</text>
</comment>
<evidence type="ECO:0000259" key="2">
    <source>
        <dbReference type="SMART" id="SM00735"/>
    </source>
</evidence>
<dbReference type="Proteomes" id="UP001177023">
    <property type="component" value="Unassembled WGS sequence"/>
</dbReference>
<proteinExistence type="predicted"/>
<feature type="compositionally biased region" description="Polar residues" evidence="1">
    <location>
        <begin position="98"/>
        <end position="110"/>
    </location>
</feature>
<dbReference type="EMBL" id="CATQJA010001596">
    <property type="protein sequence ID" value="CAJ0567880.1"/>
    <property type="molecule type" value="Genomic_DNA"/>
</dbReference>
<feature type="non-terminal residue" evidence="3">
    <location>
        <position position="1"/>
    </location>
</feature>
<keyword evidence="4" id="KW-1185">Reference proteome</keyword>
<feature type="region of interest" description="Disordered" evidence="1">
    <location>
        <begin position="176"/>
        <end position="202"/>
    </location>
</feature>